<dbReference type="Proteomes" id="UP000049455">
    <property type="component" value="Unassembled WGS sequence"/>
</dbReference>
<evidence type="ECO:0000256" key="8">
    <source>
        <dbReference type="ARBA" id="ARBA00023169"/>
    </source>
</evidence>
<accession>A0A0M7BHN2</accession>
<comment type="similarity">
    <text evidence="2">Belongs to the bacterial sugar transferase family.</text>
</comment>
<organism evidence="11 12">
    <name type="scientific">Jannaschia seosinensis</name>
    <dbReference type="NCBI Taxonomy" id="313367"/>
    <lineage>
        <taxon>Bacteria</taxon>
        <taxon>Pseudomonadati</taxon>
        <taxon>Pseudomonadota</taxon>
        <taxon>Alphaproteobacteria</taxon>
        <taxon>Rhodobacterales</taxon>
        <taxon>Roseobacteraceae</taxon>
        <taxon>Jannaschia</taxon>
    </lineage>
</organism>
<evidence type="ECO:0000256" key="1">
    <source>
        <dbReference type="ARBA" id="ARBA00004236"/>
    </source>
</evidence>
<evidence type="ECO:0000256" key="2">
    <source>
        <dbReference type="ARBA" id="ARBA00006464"/>
    </source>
</evidence>
<keyword evidence="7 9" id="KW-0472">Membrane</keyword>
<dbReference type="GO" id="GO:0102334">
    <property type="term" value="F:N,N'-diacetylbacilliosaminyl-1-phosphate transferase activity"/>
    <property type="evidence" value="ECO:0007669"/>
    <property type="project" value="UniProtKB-EC"/>
</dbReference>
<evidence type="ECO:0000256" key="4">
    <source>
        <dbReference type="ARBA" id="ARBA00022679"/>
    </source>
</evidence>
<keyword evidence="6 9" id="KW-1133">Transmembrane helix</keyword>
<gene>
    <name evidence="11" type="primary">pglC</name>
    <name evidence="11" type="ORF">JSE7799_03596</name>
</gene>
<dbReference type="GO" id="GO:0000271">
    <property type="term" value="P:polysaccharide biosynthetic process"/>
    <property type="evidence" value="ECO:0007669"/>
    <property type="project" value="UniProtKB-KW"/>
</dbReference>
<evidence type="ECO:0000313" key="12">
    <source>
        <dbReference type="Proteomes" id="UP000049455"/>
    </source>
</evidence>
<keyword evidence="3" id="KW-1003">Cell membrane</keyword>
<feature type="domain" description="Bacterial sugar transferase" evidence="10">
    <location>
        <begin position="45"/>
        <end position="233"/>
    </location>
</feature>
<sequence>MSIHPRFSNGCTAQASLAGVDADVAGTYVDGPSRGRAGFYRDYFKYTFDLTVTFVLAWMIVPIVAVLAFLTMMDGHSPFYTQNRVGRGGRVFRMWKLRSMVHDADARLEAYLEANPAARIEWEHSQKLKNDPRITRIGRLMRKTSMDELPQLWNVVTGDMSLVGPRPMMTNQRDIYPGRSYYALRPGITGFWQISDRNECTFRDRALYDTAYERSLSLKTDLTVLVRTVKVVLRGTGY</sequence>
<keyword evidence="12" id="KW-1185">Reference proteome</keyword>
<evidence type="ECO:0000256" key="7">
    <source>
        <dbReference type="ARBA" id="ARBA00023136"/>
    </source>
</evidence>
<evidence type="ECO:0000256" key="6">
    <source>
        <dbReference type="ARBA" id="ARBA00022989"/>
    </source>
</evidence>
<dbReference type="InterPro" id="IPR003362">
    <property type="entry name" value="Bact_transf"/>
</dbReference>
<evidence type="ECO:0000256" key="9">
    <source>
        <dbReference type="SAM" id="Phobius"/>
    </source>
</evidence>
<protein>
    <submittedName>
        <fullName evidence="11">Undecaprenyl phosphate N,N'-diacetylbacillosamine 1-phosphate transferase</fullName>
        <ecNumber evidence="11">2.7.8.36</ecNumber>
    </submittedName>
</protein>
<dbReference type="PANTHER" id="PTHR30576:SF4">
    <property type="entry name" value="UNDECAPRENYL-PHOSPHATE GALACTOSE PHOSPHOTRANSFERASE"/>
    <property type="match status" value="1"/>
</dbReference>
<keyword evidence="4 11" id="KW-0808">Transferase</keyword>
<comment type="subcellular location">
    <subcellularLocation>
        <location evidence="1">Cell membrane</location>
    </subcellularLocation>
</comment>
<evidence type="ECO:0000313" key="11">
    <source>
        <dbReference type="EMBL" id="CUH40856.1"/>
    </source>
</evidence>
<dbReference type="EC" id="2.7.8.36" evidence="11"/>
<keyword evidence="5 9" id="KW-0812">Transmembrane</keyword>
<dbReference type="PANTHER" id="PTHR30576">
    <property type="entry name" value="COLANIC BIOSYNTHESIS UDP-GLUCOSE LIPID CARRIER TRANSFERASE"/>
    <property type="match status" value="1"/>
</dbReference>
<name>A0A0M7BHN2_9RHOB</name>
<keyword evidence="8" id="KW-0270">Exopolysaccharide synthesis</keyword>
<evidence type="ECO:0000259" key="10">
    <source>
        <dbReference type="Pfam" id="PF02397"/>
    </source>
</evidence>
<dbReference type="EMBL" id="CYPR01000235">
    <property type="protein sequence ID" value="CUH40856.1"/>
    <property type="molecule type" value="Genomic_DNA"/>
</dbReference>
<proteinExistence type="inferred from homology"/>
<dbReference type="GO" id="GO:0005886">
    <property type="term" value="C:plasma membrane"/>
    <property type="evidence" value="ECO:0007669"/>
    <property type="project" value="UniProtKB-SubCell"/>
</dbReference>
<evidence type="ECO:0000256" key="5">
    <source>
        <dbReference type="ARBA" id="ARBA00022692"/>
    </source>
</evidence>
<dbReference type="STRING" id="313367.JSE7799_03596"/>
<dbReference type="AlphaFoldDB" id="A0A0M7BHN2"/>
<reference evidence="11 12" key="1">
    <citation type="submission" date="2015-09" db="EMBL/GenBank/DDBJ databases">
        <authorList>
            <person name="Jackson K.R."/>
            <person name="Lunt B.L."/>
            <person name="Fisher J.N.B."/>
            <person name="Gardner A.V."/>
            <person name="Bailey M.E."/>
            <person name="Deus L.M."/>
            <person name="Earl A.S."/>
            <person name="Gibby P.D."/>
            <person name="Hartmann K.A."/>
            <person name="Liu J.E."/>
            <person name="Manci A.M."/>
            <person name="Nielsen D.A."/>
            <person name="Solomon M.B."/>
            <person name="Breakwell D.P."/>
            <person name="Burnett S.H."/>
            <person name="Grose J.H."/>
        </authorList>
    </citation>
    <scope>NUCLEOTIDE SEQUENCE [LARGE SCALE GENOMIC DNA]</scope>
    <source>
        <strain evidence="11 12">CECT 7799</strain>
    </source>
</reference>
<dbReference type="Pfam" id="PF02397">
    <property type="entry name" value="Bac_transf"/>
    <property type="match status" value="1"/>
</dbReference>
<evidence type="ECO:0000256" key="3">
    <source>
        <dbReference type="ARBA" id="ARBA00022475"/>
    </source>
</evidence>
<feature type="transmembrane region" description="Helical" evidence="9">
    <location>
        <begin position="50"/>
        <end position="70"/>
    </location>
</feature>